<proteinExistence type="predicted"/>
<accession>B4RJU6</accession>
<name>B4RJU6_NEIG2</name>
<dbReference type="KEGG" id="ngk:NGK_0406"/>
<gene>
    <name evidence="1" type="ordered locus">NGK_0406</name>
</gene>
<evidence type="ECO:0000313" key="2">
    <source>
        <dbReference type="Proteomes" id="UP000002564"/>
    </source>
</evidence>
<dbReference type="AlphaFoldDB" id="B4RJU6"/>
<dbReference type="HOGENOM" id="CLU_3063815_0_0_4"/>
<dbReference type="Proteomes" id="UP000002564">
    <property type="component" value="Chromosome"/>
</dbReference>
<sequence>MAFQTAYLIYAVRNAFSFLDTPRQTKRTCLTLHKYCQQFGQKAAVCFIIPFHP</sequence>
<organism evidence="1 2">
    <name type="scientific">Neisseria gonorrhoeae (strain NCCP11945)</name>
    <dbReference type="NCBI Taxonomy" id="521006"/>
    <lineage>
        <taxon>Bacteria</taxon>
        <taxon>Pseudomonadati</taxon>
        <taxon>Pseudomonadota</taxon>
        <taxon>Betaproteobacteria</taxon>
        <taxon>Neisseriales</taxon>
        <taxon>Neisseriaceae</taxon>
        <taxon>Neisseria</taxon>
    </lineage>
</organism>
<evidence type="ECO:0000313" key="1">
    <source>
        <dbReference type="EMBL" id="ACF29097.1"/>
    </source>
</evidence>
<reference evidence="1 2" key="1">
    <citation type="journal article" date="2008" name="J. Bacteriol.">
        <title>Complete genome sequence of Neisseria gonorrhoeae NCCP11945.</title>
        <authorList>
            <person name="Chung G.T."/>
            <person name="Yoo J.S."/>
            <person name="Oh H.B."/>
            <person name="Lee Y.S."/>
            <person name="Cha S.H."/>
            <person name="Kim S.J."/>
            <person name="Yoo C.K."/>
        </authorList>
    </citation>
    <scope>NUCLEOTIDE SEQUENCE [LARGE SCALE GENOMIC DNA]</scope>
    <source>
        <strain evidence="1 2">NCCP11945</strain>
    </source>
</reference>
<protein>
    <submittedName>
        <fullName evidence="1">Uncharacterized protein</fullName>
    </submittedName>
</protein>
<dbReference type="EMBL" id="CP001050">
    <property type="protein sequence ID" value="ACF29097.1"/>
    <property type="molecule type" value="Genomic_DNA"/>
</dbReference>